<dbReference type="PANTHER" id="PTHR11510">
    <property type="entry name" value="MYO-INOSITOL-1 PHOSPHATE SYNTHASE"/>
    <property type="match status" value="1"/>
</dbReference>
<dbReference type="SUPFAM" id="SSF51735">
    <property type="entry name" value="NAD(P)-binding Rossmann-fold domains"/>
    <property type="match status" value="1"/>
</dbReference>
<dbReference type="GO" id="GO:0008654">
    <property type="term" value="P:phospholipid biosynthetic process"/>
    <property type="evidence" value="ECO:0007669"/>
    <property type="project" value="InterPro"/>
</dbReference>
<dbReference type="GO" id="GO:0004512">
    <property type="term" value="F:inositol-3-phosphate synthase activity"/>
    <property type="evidence" value="ECO:0007669"/>
    <property type="project" value="InterPro"/>
</dbReference>
<sequence>MASSRCTPPPRTSLSGPPGKCPGSGSCSSAGAATTAPRSPLPCWPTDCACPGLRARVARWRVKGGVMEVRSLCRRGLALRDWVHGRGFHGEEAKVLRCWRSLERDFGRWGEQRLLARSRAKALPHYAHRHRHHSVPSLPRHSQEANYYGSLTQAGTVSLGLDAEGQEVFVPFRALLPMVSPDDLVFDGGRCPGRGVGWEAGPGGAQLRAWLSLRVAPRLGHIVAKPGRSNAPCAGGGLGAAGAAVATHGSPAPKALSLHPRVHRS</sequence>
<dbReference type="GO" id="GO:0006021">
    <property type="term" value="P:inositol biosynthetic process"/>
    <property type="evidence" value="ECO:0007669"/>
    <property type="project" value="InterPro"/>
</dbReference>
<accession>A0A833ZI80</accession>
<feature type="region of interest" description="Disordered" evidence="1">
    <location>
        <begin position="1"/>
        <end position="29"/>
    </location>
</feature>
<dbReference type="Pfam" id="PF07994">
    <property type="entry name" value="NAD_binding_5"/>
    <property type="match status" value="1"/>
</dbReference>
<proteinExistence type="predicted"/>
<dbReference type="InterPro" id="IPR002587">
    <property type="entry name" value="Myo-inos-1-P_Synthase"/>
</dbReference>
<dbReference type="EMBL" id="JABVXQ010000008">
    <property type="protein sequence ID" value="KAF6094359.1"/>
    <property type="molecule type" value="Genomic_DNA"/>
</dbReference>
<dbReference type="Proteomes" id="UP000664940">
    <property type="component" value="Unassembled WGS sequence"/>
</dbReference>
<dbReference type="InterPro" id="IPR036291">
    <property type="entry name" value="NAD(P)-bd_dom_sf"/>
</dbReference>
<feature type="compositionally biased region" description="Low complexity" evidence="1">
    <location>
        <begin position="15"/>
        <end position="29"/>
    </location>
</feature>
<evidence type="ECO:0000313" key="2">
    <source>
        <dbReference type="EMBL" id="KAF6094359.1"/>
    </source>
</evidence>
<reference evidence="2 3" key="1">
    <citation type="journal article" date="2020" name="Nature">
        <title>Six reference-quality genomes reveal evolution of bat adaptations.</title>
        <authorList>
            <person name="Jebb D."/>
            <person name="Huang Z."/>
            <person name="Pippel M."/>
            <person name="Hughes G.M."/>
            <person name="Lavrichenko K."/>
            <person name="Devanna P."/>
            <person name="Winkler S."/>
            <person name="Jermiin L.S."/>
            <person name="Skirmuntt E.C."/>
            <person name="Katzourakis A."/>
            <person name="Burkitt-Gray L."/>
            <person name="Ray D.A."/>
            <person name="Sullivan K.A.M."/>
            <person name="Roscito J.G."/>
            <person name="Kirilenko B.M."/>
            <person name="Davalos L.M."/>
            <person name="Corthals A.P."/>
            <person name="Power M.L."/>
            <person name="Jones G."/>
            <person name="Ransome R.D."/>
            <person name="Dechmann D.K.N."/>
            <person name="Locatelli A.G."/>
            <person name="Puechmaille S.J."/>
            <person name="Fedrigo O."/>
            <person name="Jarvis E.D."/>
            <person name="Hiller M."/>
            <person name="Vernes S.C."/>
            <person name="Myers E.W."/>
            <person name="Teeling E.C."/>
        </authorList>
    </citation>
    <scope>NUCLEOTIDE SEQUENCE [LARGE SCALE GENOMIC DNA]</scope>
    <source>
        <strain evidence="2">Bat1K_MPI-CBG_1</strain>
    </source>
</reference>
<comment type="caution">
    <text evidence="2">The sequence shown here is derived from an EMBL/GenBank/DDBJ whole genome shotgun (WGS) entry which is preliminary data.</text>
</comment>
<name>A0A833ZI80_9CHIR</name>
<dbReference type="AlphaFoldDB" id="A0A833ZI80"/>
<gene>
    <name evidence="2" type="ORF">HJG60_006917</name>
</gene>
<organism evidence="2 3">
    <name type="scientific">Phyllostomus discolor</name>
    <name type="common">pale spear-nosed bat</name>
    <dbReference type="NCBI Taxonomy" id="89673"/>
    <lineage>
        <taxon>Eukaryota</taxon>
        <taxon>Metazoa</taxon>
        <taxon>Chordata</taxon>
        <taxon>Craniata</taxon>
        <taxon>Vertebrata</taxon>
        <taxon>Euteleostomi</taxon>
        <taxon>Mammalia</taxon>
        <taxon>Eutheria</taxon>
        <taxon>Laurasiatheria</taxon>
        <taxon>Chiroptera</taxon>
        <taxon>Yangochiroptera</taxon>
        <taxon>Phyllostomidae</taxon>
        <taxon>Phyllostominae</taxon>
        <taxon>Phyllostomus</taxon>
    </lineage>
</organism>
<evidence type="ECO:0000313" key="3">
    <source>
        <dbReference type="Proteomes" id="UP000664940"/>
    </source>
</evidence>
<evidence type="ECO:0000256" key="1">
    <source>
        <dbReference type="SAM" id="MobiDB-lite"/>
    </source>
</evidence>
<dbReference type="Gene3D" id="3.40.50.720">
    <property type="entry name" value="NAD(P)-binding Rossmann-like Domain"/>
    <property type="match status" value="1"/>
</dbReference>
<protein>
    <submittedName>
        <fullName evidence="2">Inositol-3-phosphate synthase 1</fullName>
    </submittedName>
</protein>